<dbReference type="Proteomes" id="UP000176725">
    <property type="component" value="Unassembled WGS sequence"/>
</dbReference>
<feature type="domain" description="Fibronectin type-III" evidence="3">
    <location>
        <begin position="397"/>
        <end position="490"/>
    </location>
</feature>
<name>A0A1F8BMT6_9BACT</name>
<dbReference type="Gene3D" id="2.60.40.1120">
    <property type="entry name" value="Carboxypeptidase-like, regulatory domain"/>
    <property type="match status" value="1"/>
</dbReference>
<dbReference type="AlphaFoldDB" id="A0A1F8BMT6"/>
<evidence type="ECO:0000256" key="1">
    <source>
        <dbReference type="SAM" id="MobiDB-lite"/>
    </source>
</evidence>
<dbReference type="InterPro" id="IPR003961">
    <property type="entry name" value="FN3_dom"/>
</dbReference>
<dbReference type="SUPFAM" id="SSF49464">
    <property type="entry name" value="Carboxypeptidase regulatory domain-like"/>
    <property type="match status" value="1"/>
</dbReference>
<organism evidence="4 5">
    <name type="scientific">Candidatus Woesebacteria bacterium RIFCSPLOWO2_01_FULL_39_25</name>
    <dbReference type="NCBI Taxonomy" id="1802521"/>
    <lineage>
        <taxon>Bacteria</taxon>
        <taxon>Candidatus Woeseibacteriota</taxon>
    </lineage>
</organism>
<protein>
    <recommendedName>
        <fullName evidence="3">Fibronectin type-III domain-containing protein</fullName>
    </recommendedName>
</protein>
<dbReference type="Pfam" id="PF00041">
    <property type="entry name" value="fn3"/>
    <property type="match status" value="1"/>
</dbReference>
<reference evidence="4 5" key="1">
    <citation type="journal article" date="2016" name="Nat. Commun.">
        <title>Thousands of microbial genomes shed light on interconnected biogeochemical processes in an aquifer system.</title>
        <authorList>
            <person name="Anantharaman K."/>
            <person name="Brown C.T."/>
            <person name="Hug L.A."/>
            <person name="Sharon I."/>
            <person name="Castelle C.J."/>
            <person name="Probst A.J."/>
            <person name="Thomas B.C."/>
            <person name="Singh A."/>
            <person name="Wilkins M.J."/>
            <person name="Karaoz U."/>
            <person name="Brodie E.L."/>
            <person name="Williams K.H."/>
            <person name="Hubbard S.S."/>
            <person name="Banfield J.F."/>
        </authorList>
    </citation>
    <scope>NUCLEOTIDE SEQUENCE [LARGE SCALE GENOMIC DNA]</scope>
</reference>
<feature type="region of interest" description="Disordered" evidence="1">
    <location>
        <begin position="490"/>
        <end position="527"/>
    </location>
</feature>
<keyword evidence="2" id="KW-0812">Transmembrane</keyword>
<keyword evidence="2" id="KW-1133">Transmembrane helix</keyword>
<dbReference type="STRING" id="1802521.A2893_01705"/>
<evidence type="ECO:0000259" key="3">
    <source>
        <dbReference type="PROSITE" id="PS50853"/>
    </source>
</evidence>
<dbReference type="Gene3D" id="2.60.40.10">
    <property type="entry name" value="Immunoglobulins"/>
    <property type="match status" value="2"/>
</dbReference>
<feature type="transmembrane region" description="Helical" evidence="2">
    <location>
        <begin position="675"/>
        <end position="692"/>
    </location>
</feature>
<dbReference type="InterPro" id="IPR036116">
    <property type="entry name" value="FN3_sf"/>
</dbReference>
<evidence type="ECO:0000256" key="2">
    <source>
        <dbReference type="SAM" id="Phobius"/>
    </source>
</evidence>
<dbReference type="InterPro" id="IPR013783">
    <property type="entry name" value="Ig-like_fold"/>
</dbReference>
<dbReference type="EMBL" id="MGHH01000004">
    <property type="protein sequence ID" value="OGM65411.1"/>
    <property type="molecule type" value="Genomic_DNA"/>
</dbReference>
<dbReference type="CDD" id="cd00063">
    <property type="entry name" value="FN3"/>
    <property type="match status" value="1"/>
</dbReference>
<dbReference type="SUPFAM" id="SSF49265">
    <property type="entry name" value="Fibronectin type III"/>
    <property type="match status" value="1"/>
</dbReference>
<gene>
    <name evidence="4" type="ORF">A2893_01705</name>
</gene>
<keyword evidence="2" id="KW-0472">Membrane</keyword>
<evidence type="ECO:0000313" key="4">
    <source>
        <dbReference type="EMBL" id="OGM65411.1"/>
    </source>
</evidence>
<sequence>MSPFFKISTRNFLTKPLLFILLLITLSILYSKPVQAADLLISGDPLRITADEYGSMYLERKDNTSYVKQYFQDSVSFLFLNESDLAFDSHDPATIGGGYANTRFTPVSHTKPNDWTITTVYAAGSTGVQITRTITYTNGENFYLASYAINNGGSTTYSNVKFRYGGDTYFAGDDSSVGNYNSTLKMVYLTNPDPSITWLMGAYGSLSDQADHYYEALYTSVWTALGDKDTPLPDTVSSSDIDAGYGLEWTRTTLAPGDTWTVEIFEKWMTRGHVRVVPPNSQSNKVTGDALQYQFTIQNYQTSDDTFNLTLSSSNGWSTNLPGGSSVAVSAVSSQTVTAEVTIAAGTAKDVADTLTLTATSQADSDITHSDSVTTTVLETTTSQAGPPICQDTAPVVIPNLFQIDVTQDSATLYFSPINQYLSSYYIAYGLSEGDVQFGVEFPASPSNGVESYTIGMLNPNTDYYFKVRGGNGCATGGWSNDKSARTSASFLSSSTSSPKPQGERVEGVTQPPTTGEPPLPNQCSHTVSSGDSLWDISLEVYGRGDFYPLIIVHNENRYPTIKEDLEIGWELSFPCELEEKEGQELTYDVTVKVEHRGSPLAGAIVELNSDPRTGVTDNNGIVAFQEVEKGEHTLKIAYENYKAEQKLMVEGDKKEFNVSINVDLKQANSILPTWAWFVIIAGMGTVFAFAWRRKEG</sequence>
<proteinExistence type="predicted"/>
<dbReference type="PROSITE" id="PS50853">
    <property type="entry name" value="FN3"/>
    <property type="match status" value="1"/>
</dbReference>
<dbReference type="InterPro" id="IPR008969">
    <property type="entry name" value="CarboxyPept-like_regulatory"/>
</dbReference>
<evidence type="ECO:0000313" key="5">
    <source>
        <dbReference type="Proteomes" id="UP000176725"/>
    </source>
</evidence>
<comment type="caution">
    <text evidence="4">The sequence shown here is derived from an EMBL/GenBank/DDBJ whole genome shotgun (WGS) entry which is preliminary data.</text>
</comment>
<accession>A0A1F8BMT6</accession>